<dbReference type="AlphaFoldDB" id="A0AAW2RAB1"/>
<comment type="subcellular location">
    <subcellularLocation>
        <location evidence="1">Endomembrane system</location>
        <topology evidence="1">Multi-pass membrane protein</topology>
    </subcellularLocation>
</comment>
<feature type="transmembrane region" description="Helical" evidence="10">
    <location>
        <begin position="660"/>
        <end position="678"/>
    </location>
</feature>
<evidence type="ECO:0000313" key="11">
    <source>
        <dbReference type="EMBL" id="KAL0376741.1"/>
    </source>
</evidence>
<feature type="binding site" evidence="9">
    <location>
        <position position="293"/>
    </location>
    <ligand>
        <name>Mn(2+)</name>
        <dbReference type="ChEBI" id="CHEBI:29035"/>
    </ligand>
</feature>
<dbReference type="InterPro" id="IPR005150">
    <property type="entry name" value="Cellulose_synth"/>
</dbReference>
<organism evidence="11">
    <name type="scientific">Sesamum calycinum</name>
    <dbReference type="NCBI Taxonomy" id="2727403"/>
    <lineage>
        <taxon>Eukaryota</taxon>
        <taxon>Viridiplantae</taxon>
        <taxon>Streptophyta</taxon>
        <taxon>Embryophyta</taxon>
        <taxon>Tracheophyta</taxon>
        <taxon>Spermatophyta</taxon>
        <taxon>Magnoliopsida</taxon>
        <taxon>eudicotyledons</taxon>
        <taxon>Gunneridae</taxon>
        <taxon>Pentapetalae</taxon>
        <taxon>asterids</taxon>
        <taxon>lamiids</taxon>
        <taxon>Lamiales</taxon>
        <taxon>Pedaliaceae</taxon>
        <taxon>Sesamum</taxon>
    </lineage>
</organism>
<keyword evidence="2" id="KW-0328">Glycosyltransferase</keyword>
<dbReference type="GO" id="GO:0012505">
    <property type="term" value="C:endomembrane system"/>
    <property type="evidence" value="ECO:0007669"/>
    <property type="project" value="UniProtKB-SubCell"/>
</dbReference>
<keyword evidence="7" id="KW-0961">Cell wall biogenesis/degradation</keyword>
<evidence type="ECO:0000256" key="7">
    <source>
        <dbReference type="ARBA" id="ARBA00023316"/>
    </source>
</evidence>
<evidence type="ECO:0000256" key="6">
    <source>
        <dbReference type="ARBA" id="ARBA00023136"/>
    </source>
</evidence>
<evidence type="ECO:0000256" key="8">
    <source>
        <dbReference type="PIRSR" id="PIRSR605150-2"/>
    </source>
</evidence>
<feature type="binding site" evidence="8">
    <location>
        <position position="112"/>
    </location>
    <ligand>
        <name>UDP-alpha-D-glucose</name>
        <dbReference type="ChEBI" id="CHEBI:58885"/>
    </ligand>
</feature>
<keyword evidence="3" id="KW-0808">Transferase</keyword>
<evidence type="ECO:0000256" key="9">
    <source>
        <dbReference type="PIRSR" id="PIRSR605150-3"/>
    </source>
</evidence>
<gene>
    <name evidence="11" type="ORF">Scaly_0791700</name>
</gene>
<comment type="caution">
    <text evidence="11">The sequence shown here is derived from an EMBL/GenBank/DDBJ whole genome shotgun (WGS) entry which is preliminary data.</text>
</comment>
<dbReference type="GO" id="GO:0071555">
    <property type="term" value="P:cell wall organization"/>
    <property type="evidence" value="ECO:0007669"/>
    <property type="project" value="UniProtKB-KW"/>
</dbReference>
<protein>
    <submittedName>
        <fullName evidence="11">Cellulose synthase-like protein E6</fullName>
    </submittedName>
</protein>
<feature type="transmembrane region" description="Helical" evidence="10">
    <location>
        <begin position="592"/>
        <end position="611"/>
    </location>
</feature>
<accession>A0AAW2RAB1</accession>
<name>A0AAW2RAB1_9LAMI</name>
<dbReference type="GO" id="GO:0030244">
    <property type="term" value="P:cellulose biosynthetic process"/>
    <property type="evidence" value="ECO:0007669"/>
    <property type="project" value="InterPro"/>
</dbReference>
<dbReference type="PANTHER" id="PTHR13301">
    <property type="entry name" value="X-BOX TRANSCRIPTION FACTOR-RELATED"/>
    <property type="match status" value="1"/>
</dbReference>
<dbReference type="GO" id="GO:0016020">
    <property type="term" value="C:membrane"/>
    <property type="evidence" value="ECO:0007669"/>
    <property type="project" value="InterPro"/>
</dbReference>
<evidence type="ECO:0000256" key="3">
    <source>
        <dbReference type="ARBA" id="ARBA00022679"/>
    </source>
</evidence>
<dbReference type="SUPFAM" id="SSF53448">
    <property type="entry name" value="Nucleotide-diphospho-sugar transferases"/>
    <property type="match status" value="1"/>
</dbReference>
<evidence type="ECO:0000256" key="5">
    <source>
        <dbReference type="ARBA" id="ARBA00022989"/>
    </source>
</evidence>
<dbReference type="FunFam" id="3.90.550.10:FF:000194">
    <property type="entry name" value="Cellulose synthase-like protein G2 isoform A"/>
    <property type="match status" value="1"/>
</dbReference>
<feature type="transmembrane region" description="Helical" evidence="10">
    <location>
        <begin position="51"/>
        <end position="73"/>
    </location>
</feature>
<dbReference type="Gene3D" id="3.90.550.10">
    <property type="entry name" value="Spore Coat Polysaccharide Biosynthesis Protein SpsA, Chain A"/>
    <property type="match status" value="2"/>
</dbReference>
<dbReference type="Pfam" id="PF03552">
    <property type="entry name" value="Cellulose_synt"/>
    <property type="match status" value="2"/>
</dbReference>
<dbReference type="InterPro" id="IPR029044">
    <property type="entry name" value="Nucleotide-diphossugar_trans"/>
</dbReference>
<evidence type="ECO:0000256" key="2">
    <source>
        <dbReference type="ARBA" id="ARBA00022676"/>
    </source>
</evidence>
<evidence type="ECO:0000256" key="1">
    <source>
        <dbReference type="ARBA" id="ARBA00004127"/>
    </source>
</evidence>
<feature type="binding site" evidence="8">
    <location>
        <position position="111"/>
    </location>
    <ligand>
        <name>UDP-alpha-D-glucose</name>
        <dbReference type="ChEBI" id="CHEBI:58885"/>
    </ligand>
</feature>
<feature type="transmembrane region" description="Helical" evidence="10">
    <location>
        <begin position="623"/>
        <end position="640"/>
    </location>
</feature>
<dbReference type="EMBL" id="JACGWM010000004">
    <property type="protein sequence ID" value="KAL0376741.1"/>
    <property type="molecule type" value="Genomic_DNA"/>
</dbReference>
<proteinExistence type="predicted"/>
<reference evidence="11" key="1">
    <citation type="submission" date="2020-06" db="EMBL/GenBank/DDBJ databases">
        <authorList>
            <person name="Li T."/>
            <person name="Hu X."/>
            <person name="Zhang T."/>
            <person name="Song X."/>
            <person name="Zhang H."/>
            <person name="Dai N."/>
            <person name="Sheng W."/>
            <person name="Hou X."/>
            <person name="Wei L."/>
        </authorList>
    </citation>
    <scope>NUCLEOTIDE SEQUENCE</scope>
    <source>
        <strain evidence="11">KEN8</strain>
        <tissue evidence="11">Leaf</tissue>
    </source>
</reference>
<feature type="transmembrane region" description="Helical" evidence="10">
    <location>
        <begin position="20"/>
        <end position="39"/>
    </location>
</feature>
<reference evidence="11" key="2">
    <citation type="journal article" date="2024" name="Plant">
        <title>Genomic evolution and insights into agronomic trait innovations of Sesamum species.</title>
        <authorList>
            <person name="Miao H."/>
            <person name="Wang L."/>
            <person name="Qu L."/>
            <person name="Liu H."/>
            <person name="Sun Y."/>
            <person name="Le M."/>
            <person name="Wang Q."/>
            <person name="Wei S."/>
            <person name="Zheng Y."/>
            <person name="Lin W."/>
            <person name="Duan Y."/>
            <person name="Cao H."/>
            <person name="Xiong S."/>
            <person name="Wang X."/>
            <person name="Wei L."/>
            <person name="Li C."/>
            <person name="Ma Q."/>
            <person name="Ju M."/>
            <person name="Zhao R."/>
            <person name="Li G."/>
            <person name="Mu C."/>
            <person name="Tian Q."/>
            <person name="Mei H."/>
            <person name="Zhang T."/>
            <person name="Gao T."/>
            <person name="Zhang H."/>
        </authorList>
    </citation>
    <scope>NUCLEOTIDE SEQUENCE</scope>
    <source>
        <strain evidence="11">KEN8</strain>
    </source>
</reference>
<sequence length="679" mass="77844">MENSLPLSDCRVKKTELVINRLHAVLHGIALLALFYYRLSSLAEIIKNNDTALLLPHILILISELIFSFIWLFSQATKWKPVTRKAYPDRLPGDEKLPSIDVFVCTTDPNKEPCVKVMNTVISAMTLDYPPDKLQVYLSDDGGSVVTFQALKQAWKFSKLWVPFCKKYKVKIGCPEAYFSTDESGLDATFHSSEFIAEKKEIEKRYMEFKESVTKNLADTSIPVSRDHPPIIEVMNDENGDGMDSDKRKIPLLVYVAREKRPSHPHHFKAGALNVLLRVSAMISNSPYILILDCDMYCNDPLSARQAMCFHLNPELSAKLGFVQFPQRFYNINEIDINDGKQRYVWPKWEGFDGLNMGPILSGTCFYIKREALCGAQKFREDVDLIKLQKCFGPSNEFIKSISLYYKRNYQIEHKFRENEVQKELQLLASCTYDNDSEWGKEASGLQIYQCGGRLFYRLYYALQGKRDGALDSTKSRCRALIPQLYLIRGISLYPEVSSPFFVVFLFIFLSAQLKHVQEVFLTGHSIRTWSNEQRMWMMKALTSYLFAGLEVVMEKIGLTKTSFLPTNKVDDDQQTKCYQMGIYNFQAPARFMVPLCSLYMLNVGSLIIGFGRIMQTQKWGEMLLQALIPLFATVLHFPLLEGMVLRKDKGRVSPSVFRLSAVISTIFLSFASLLCSYY</sequence>
<keyword evidence="6 10" id="KW-0472">Membrane</keyword>
<feature type="binding site" evidence="9">
    <location>
        <position position="269"/>
    </location>
    <ligand>
        <name>Mn(2+)</name>
        <dbReference type="ChEBI" id="CHEBI:29035"/>
    </ligand>
</feature>
<evidence type="ECO:0000256" key="4">
    <source>
        <dbReference type="ARBA" id="ARBA00022692"/>
    </source>
</evidence>
<dbReference type="GO" id="GO:0016760">
    <property type="term" value="F:cellulose synthase (UDP-forming) activity"/>
    <property type="evidence" value="ECO:0007669"/>
    <property type="project" value="InterPro"/>
</dbReference>
<evidence type="ECO:0000256" key="10">
    <source>
        <dbReference type="SAM" id="Phobius"/>
    </source>
</evidence>
<keyword evidence="5 10" id="KW-1133">Transmembrane helix</keyword>
<feature type="binding site" evidence="8">
    <location>
        <position position="141"/>
    </location>
    <ligand>
        <name>UDP-alpha-D-glucose</name>
        <dbReference type="ChEBI" id="CHEBI:58885"/>
    </ligand>
</feature>
<keyword evidence="4 10" id="KW-0812">Transmembrane</keyword>